<dbReference type="EMBL" id="UYRT01000298">
    <property type="protein sequence ID" value="VDK27939.1"/>
    <property type="molecule type" value="Genomic_DNA"/>
</dbReference>
<accession>A0A3P6NWI1</accession>
<dbReference type="Proteomes" id="UP000271098">
    <property type="component" value="Unassembled WGS sequence"/>
</dbReference>
<keyword evidence="2" id="KW-1185">Reference proteome</keyword>
<reference evidence="1 2" key="1">
    <citation type="submission" date="2018-11" db="EMBL/GenBank/DDBJ databases">
        <authorList>
            <consortium name="Pathogen Informatics"/>
        </authorList>
    </citation>
    <scope>NUCLEOTIDE SEQUENCE [LARGE SCALE GENOMIC DNA]</scope>
</reference>
<sequence>MLGPPPAPLTVNAREMLQMRTRECKPIITEPAPIEGERKEEWKRKRVKIIRQMLDEERRHVEVKYSIHLAFTFSRVKYHQKLENTMQCM</sequence>
<evidence type="ECO:0000313" key="2">
    <source>
        <dbReference type="Proteomes" id="UP000271098"/>
    </source>
</evidence>
<protein>
    <submittedName>
        <fullName evidence="1">Uncharacterized protein</fullName>
    </submittedName>
</protein>
<name>A0A3P6NWI1_9BILA</name>
<dbReference type="AlphaFoldDB" id="A0A3P6NWI1"/>
<organism evidence="1 2">
    <name type="scientific">Gongylonema pulchrum</name>
    <dbReference type="NCBI Taxonomy" id="637853"/>
    <lineage>
        <taxon>Eukaryota</taxon>
        <taxon>Metazoa</taxon>
        <taxon>Ecdysozoa</taxon>
        <taxon>Nematoda</taxon>
        <taxon>Chromadorea</taxon>
        <taxon>Rhabditida</taxon>
        <taxon>Spirurina</taxon>
        <taxon>Spiruromorpha</taxon>
        <taxon>Spiruroidea</taxon>
        <taxon>Gongylonematidae</taxon>
        <taxon>Gongylonema</taxon>
    </lineage>
</organism>
<proteinExistence type="predicted"/>
<gene>
    <name evidence="1" type="ORF">GPUH_LOCUS359</name>
</gene>
<evidence type="ECO:0000313" key="1">
    <source>
        <dbReference type="EMBL" id="VDK27939.1"/>
    </source>
</evidence>